<name>A0A0E0AZ85_9ORYZ</name>
<dbReference type="AlphaFoldDB" id="A0A0E0AZ85"/>
<feature type="region of interest" description="Disordered" evidence="1">
    <location>
        <begin position="33"/>
        <end position="70"/>
    </location>
</feature>
<keyword evidence="3" id="KW-1185">Reference proteome</keyword>
<evidence type="ECO:0000256" key="1">
    <source>
        <dbReference type="SAM" id="MobiDB-lite"/>
    </source>
</evidence>
<feature type="compositionally biased region" description="Basic and acidic residues" evidence="1">
    <location>
        <begin position="56"/>
        <end position="67"/>
    </location>
</feature>
<protein>
    <submittedName>
        <fullName evidence="2">Uncharacterized protein</fullName>
    </submittedName>
</protein>
<reference evidence="2" key="2">
    <citation type="submission" date="2018-05" db="EMBL/GenBank/DDBJ databases">
        <title>OgluRS3 (Oryza glumaepatula Reference Sequence Version 3).</title>
        <authorList>
            <person name="Zhang J."/>
            <person name="Kudrna D."/>
            <person name="Lee S."/>
            <person name="Talag J."/>
            <person name="Welchert J."/>
            <person name="Wing R.A."/>
        </authorList>
    </citation>
    <scope>NUCLEOTIDE SEQUENCE [LARGE SCALE GENOMIC DNA]</scope>
</reference>
<dbReference type="Proteomes" id="UP000026961">
    <property type="component" value="Chromosome 9"/>
</dbReference>
<organism evidence="2">
    <name type="scientific">Oryza glumipatula</name>
    <dbReference type="NCBI Taxonomy" id="40148"/>
    <lineage>
        <taxon>Eukaryota</taxon>
        <taxon>Viridiplantae</taxon>
        <taxon>Streptophyta</taxon>
        <taxon>Embryophyta</taxon>
        <taxon>Tracheophyta</taxon>
        <taxon>Spermatophyta</taxon>
        <taxon>Magnoliopsida</taxon>
        <taxon>Liliopsida</taxon>
        <taxon>Poales</taxon>
        <taxon>Poaceae</taxon>
        <taxon>BOP clade</taxon>
        <taxon>Oryzoideae</taxon>
        <taxon>Oryzeae</taxon>
        <taxon>Oryzinae</taxon>
        <taxon>Oryza</taxon>
    </lineage>
</organism>
<reference evidence="2" key="1">
    <citation type="submission" date="2015-04" db="UniProtKB">
        <authorList>
            <consortium name="EnsemblPlants"/>
        </authorList>
    </citation>
    <scope>IDENTIFICATION</scope>
</reference>
<evidence type="ECO:0000313" key="3">
    <source>
        <dbReference type="Proteomes" id="UP000026961"/>
    </source>
</evidence>
<accession>A0A0E0AZ85</accession>
<dbReference type="Gramene" id="OGLUM09G00220.1">
    <property type="protein sequence ID" value="OGLUM09G00220.1"/>
    <property type="gene ID" value="OGLUM09G00220"/>
</dbReference>
<dbReference type="EnsemblPlants" id="OGLUM09G00220.1">
    <property type="protein sequence ID" value="OGLUM09G00220.1"/>
    <property type="gene ID" value="OGLUM09G00220"/>
</dbReference>
<dbReference type="HOGENOM" id="CLU_2188084_0_0_1"/>
<sequence length="109" mass="11423">MERTQRGQAVGVGGQRGRCGDGWLAWAVGEDSAEGGADGVDVGAQDVGAEEEAEAAEERGGGERPFHPEMLMPDIFDGNWVPNLPSGSDGRKWDMALPALEPIAAEEMG</sequence>
<evidence type="ECO:0000313" key="2">
    <source>
        <dbReference type="EnsemblPlants" id="OGLUM09G00220.1"/>
    </source>
</evidence>
<proteinExistence type="predicted"/>